<evidence type="ECO:0000256" key="5">
    <source>
        <dbReference type="ARBA" id="ARBA00023242"/>
    </source>
</evidence>
<evidence type="ECO:0000256" key="1">
    <source>
        <dbReference type="ARBA" id="ARBA00004123"/>
    </source>
</evidence>
<dbReference type="OrthoDB" id="6159439at2759"/>
<dbReference type="GO" id="GO:0003700">
    <property type="term" value="F:DNA-binding transcription factor activity"/>
    <property type="evidence" value="ECO:0007669"/>
    <property type="project" value="InterPro"/>
</dbReference>
<keyword evidence="8" id="KW-1185">Reference proteome</keyword>
<feature type="compositionally biased region" description="Polar residues" evidence="6">
    <location>
        <begin position="36"/>
        <end position="51"/>
    </location>
</feature>
<dbReference type="EMBL" id="WJQU01000003">
    <property type="protein sequence ID" value="KAJ6639333.1"/>
    <property type="molecule type" value="Genomic_DNA"/>
</dbReference>
<evidence type="ECO:0000313" key="7">
    <source>
        <dbReference type="EMBL" id="KAJ6639333.1"/>
    </source>
</evidence>
<feature type="region of interest" description="Disordered" evidence="6">
    <location>
        <begin position="27"/>
        <end position="102"/>
    </location>
</feature>
<evidence type="ECO:0000256" key="2">
    <source>
        <dbReference type="ARBA" id="ARBA00022473"/>
    </source>
</evidence>
<dbReference type="AlphaFoldDB" id="A0A9Q0S0X7"/>
<proteinExistence type="predicted"/>
<dbReference type="Proteomes" id="UP001151699">
    <property type="component" value="Chromosome X"/>
</dbReference>
<organism evidence="7 8">
    <name type="scientific">Pseudolycoriella hygida</name>
    <dbReference type="NCBI Taxonomy" id="35572"/>
    <lineage>
        <taxon>Eukaryota</taxon>
        <taxon>Metazoa</taxon>
        <taxon>Ecdysozoa</taxon>
        <taxon>Arthropoda</taxon>
        <taxon>Hexapoda</taxon>
        <taxon>Insecta</taxon>
        <taxon>Pterygota</taxon>
        <taxon>Neoptera</taxon>
        <taxon>Endopterygota</taxon>
        <taxon>Diptera</taxon>
        <taxon>Nematocera</taxon>
        <taxon>Sciaroidea</taxon>
        <taxon>Sciaridae</taxon>
        <taxon>Pseudolycoriella</taxon>
    </lineage>
</organism>
<feature type="compositionally biased region" description="Low complexity" evidence="6">
    <location>
        <begin position="201"/>
        <end position="210"/>
    </location>
</feature>
<dbReference type="InterPro" id="IPR001827">
    <property type="entry name" value="Homeobox_Antennapedia_CS"/>
</dbReference>
<feature type="compositionally biased region" description="Low complexity" evidence="6">
    <location>
        <begin position="179"/>
        <end position="194"/>
    </location>
</feature>
<accession>A0A9Q0S0X7</accession>
<gene>
    <name evidence="7" type="primary">Antp_0</name>
    <name evidence="7" type="ORF">Bhyg_12077</name>
</gene>
<reference evidence="7" key="1">
    <citation type="submission" date="2022-07" db="EMBL/GenBank/DDBJ databases">
        <authorList>
            <person name="Trinca V."/>
            <person name="Uliana J.V.C."/>
            <person name="Torres T.T."/>
            <person name="Ward R.J."/>
            <person name="Monesi N."/>
        </authorList>
    </citation>
    <scope>NUCLEOTIDE SEQUENCE</scope>
    <source>
        <strain evidence="7">HSMRA1968</strain>
        <tissue evidence="7">Whole embryos</tissue>
    </source>
</reference>
<keyword evidence="2" id="KW-0217">Developmental protein</keyword>
<feature type="compositionally biased region" description="Low complexity" evidence="6">
    <location>
        <begin position="152"/>
        <end position="166"/>
    </location>
</feature>
<evidence type="ECO:0000256" key="4">
    <source>
        <dbReference type="ARBA" id="ARBA00023155"/>
    </source>
</evidence>
<comment type="caution">
    <text evidence="7">The sequence shown here is derived from an EMBL/GenBank/DDBJ whole genome shotgun (WGS) entry which is preliminary data.</text>
</comment>
<keyword evidence="4" id="KW-0371">Homeobox</keyword>
<dbReference type="GO" id="GO:0005634">
    <property type="term" value="C:nucleus"/>
    <property type="evidence" value="ECO:0007669"/>
    <property type="project" value="UniProtKB-SubCell"/>
</dbReference>
<name>A0A9Q0S0X7_9DIPT</name>
<feature type="region of interest" description="Disordered" evidence="6">
    <location>
        <begin position="150"/>
        <end position="224"/>
    </location>
</feature>
<keyword evidence="3" id="KW-0238">DNA-binding</keyword>
<evidence type="ECO:0000256" key="3">
    <source>
        <dbReference type="ARBA" id="ARBA00023125"/>
    </source>
</evidence>
<evidence type="ECO:0000313" key="8">
    <source>
        <dbReference type="Proteomes" id="UP001151699"/>
    </source>
</evidence>
<evidence type="ECO:0000256" key="6">
    <source>
        <dbReference type="SAM" id="MobiDB-lite"/>
    </source>
</evidence>
<sequence length="224" mass="24695">MTMSTNNCESMTSYFANSYMGSDMHGHYPNGDHLDGNQQMHHYSQNPNQANMPPYPRFPPYDRMGYYNQNMDQTGYSRPDSPSSQVGMPQQPNGTQIGPQTNQQQPVVYASCKLQAAVGGLGMSAESGSPPLEQMGSHHMTSQMTIPHHMGHAQSQVHQASQHMSMYAQSGGGPPVATPQGMIHQQPPQMHQGQPQPPPNSQNNQSSLPSPLYPWMRSQFGKQN</sequence>
<dbReference type="PROSITE" id="PS00032">
    <property type="entry name" value="ANTENNAPEDIA"/>
    <property type="match status" value="1"/>
</dbReference>
<feature type="compositionally biased region" description="Polar residues" evidence="6">
    <location>
        <begin position="67"/>
        <end position="102"/>
    </location>
</feature>
<keyword evidence="5" id="KW-0539">Nucleus</keyword>
<protein>
    <submittedName>
        <fullName evidence="7">Homeotic protein antennapedia</fullName>
    </submittedName>
</protein>
<dbReference type="GO" id="GO:0003677">
    <property type="term" value="F:DNA binding"/>
    <property type="evidence" value="ECO:0007669"/>
    <property type="project" value="UniProtKB-KW"/>
</dbReference>
<comment type="subcellular location">
    <subcellularLocation>
        <location evidence="1">Nucleus</location>
    </subcellularLocation>
</comment>